<proteinExistence type="predicted"/>
<accession>A0AAD9TTY0</accession>
<name>A0AAD9TTY0_9ROSI</name>
<organism evidence="1 2">
    <name type="scientific">Dipteronia dyeriana</name>
    <dbReference type="NCBI Taxonomy" id="168575"/>
    <lineage>
        <taxon>Eukaryota</taxon>
        <taxon>Viridiplantae</taxon>
        <taxon>Streptophyta</taxon>
        <taxon>Embryophyta</taxon>
        <taxon>Tracheophyta</taxon>
        <taxon>Spermatophyta</taxon>
        <taxon>Magnoliopsida</taxon>
        <taxon>eudicotyledons</taxon>
        <taxon>Gunneridae</taxon>
        <taxon>Pentapetalae</taxon>
        <taxon>rosids</taxon>
        <taxon>malvids</taxon>
        <taxon>Sapindales</taxon>
        <taxon>Sapindaceae</taxon>
        <taxon>Hippocastanoideae</taxon>
        <taxon>Acereae</taxon>
        <taxon>Dipteronia</taxon>
    </lineage>
</organism>
<reference evidence="1" key="1">
    <citation type="journal article" date="2023" name="Plant J.">
        <title>Genome sequences and population genomics provide insights into the demographic history, inbreeding, and mutation load of two 'living fossil' tree species of Dipteronia.</title>
        <authorList>
            <person name="Feng Y."/>
            <person name="Comes H.P."/>
            <person name="Chen J."/>
            <person name="Zhu S."/>
            <person name="Lu R."/>
            <person name="Zhang X."/>
            <person name="Li P."/>
            <person name="Qiu J."/>
            <person name="Olsen K.M."/>
            <person name="Qiu Y."/>
        </authorList>
    </citation>
    <scope>NUCLEOTIDE SEQUENCE</scope>
    <source>
        <strain evidence="1">KIB01</strain>
    </source>
</reference>
<keyword evidence="2" id="KW-1185">Reference proteome</keyword>
<evidence type="ECO:0000313" key="1">
    <source>
        <dbReference type="EMBL" id="KAK2642230.1"/>
    </source>
</evidence>
<dbReference type="AlphaFoldDB" id="A0AAD9TTY0"/>
<sequence length="241" mass="27242">MLEEEITKLYENLSLTDEDGTIHELSVEDRKEDEADVGGAPVRKEKPLEELCKEIDNGLLGSGNASLRSENGDPKTIELSVRRNTTVDHLKTLATISDFGPSLTQGKRAAVSSQDFNGKLNHCPAKLTNWSSSHFKNLGKQIEITNREIEHLYKSCEEAGVKKSIKALEVVVEGLQECKELYWKQRSRVDWLATGDRNSKYFHTRASTRKKKNSIARLFDCMDHFQDSKEGLAQVIHDYFG</sequence>
<dbReference type="EMBL" id="JANJYI010000007">
    <property type="protein sequence ID" value="KAK2642230.1"/>
    <property type="molecule type" value="Genomic_DNA"/>
</dbReference>
<gene>
    <name evidence="1" type="ORF">Ddye_023993</name>
</gene>
<evidence type="ECO:0000313" key="2">
    <source>
        <dbReference type="Proteomes" id="UP001280121"/>
    </source>
</evidence>
<comment type="caution">
    <text evidence="1">The sequence shown here is derived from an EMBL/GenBank/DDBJ whole genome shotgun (WGS) entry which is preliminary data.</text>
</comment>
<dbReference type="Proteomes" id="UP001280121">
    <property type="component" value="Unassembled WGS sequence"/>
</dbReference>
<protein>
    <submittedName>
        <fullName evidence="1">Uncharacterized protein</fullName>
    </submittedName>
</protein>